<name>A0A9P0FI05_BRAAE</name>
<evidence type="ECO:0000256" key="5">
    <source>
        <dbReference type="ARBA" id="ARBA00023136"/>
    </source>
</evidence>
<evidence type="ECO:0000313" key="8">
    <source>
        <dbReference type="EMBL" id="CAH0554427.1"/>
    </source>
</evidence>
<dbReference type="CDD" id="cd03127">
    <property type="entry name" value="tetraspanin_LEL"/>
    <property type="match status" value="1"/>
</dbReference>
<dbReference type="SUPFAM" id="SSF48652">
    <property type="entry name" value="Tetraspanin"/>
    <property type="match status" value="1"/>
</dbReference>
<feature type="transmembrane region" description="Helical" evidence="7">
    <location>
        <begin position="58"/>
        <end position="78"/>
    </location>
</feature>
<dbReference type="PRINTS" id="PR00259">
    <property type="entry name" value="TMFOUR"/>
</dbReference>
<dbReference type="PANTHER" id="PTHR19282">
    <property type="entry name" value="TETRASPANIN"/>
    <property type="match status" value="1"/>
</dbReference>
<comment type="similarity">
    <text evidence="2 7">Belongs to the tetraspanin (TM4SF) family.</text>
</comment>
<sequence length="242" mass="27007">MMDCTSVMRNYSRYLLVIFNFFFALTGILIISIGASVKAYYNEYESFLDEKYMYSSDLLIVVGVIIFIIAFFGCCGAMKENVCMTTTYSSLLIVVFILEILVGIGGIVLKSKTRDVVENALITTMKEYDNPKYNETTALWDQVQNQFQCCGVMNYTDWMTSNSTDHKLPISCCPIPTGATGVMTCNQDNAYKLGCLDKFTDYIEGHATTIEGVGIGLAVLQILGILLSCYLSKQIRGDYETV</sequence>
<dbReference type="AlphaFoldDB" id="A0A9P0FI05"/>
<evidence type="ECO:0000256" key="3">
    <source>
        <dbReference type="ARBA" id="ARBA00022692"/>
    </source>
</evidence>
<keyword evidence="4 7" id="KW-1133">Transmembrane helix</keyword>
<dbReference type="PIRSF" id="PIRSF002419">
    <property type="entry name" value="Tetraspanin"/>
    <property type="match status" value="1"/>
</dbReference>
<feature type="transmembrane region" description="Helical" evidence="7">
    <location>
        <begin position="12"/>
        <end position="38"/>
    </location>
</feature>
<keyword evidence="5 7" id="KW-0472">Membrane</keyword>
<evidence type="ECO:0000256" key="1">
    <source>
        <dbReference type="ARBA" id="ARBA00004141"/>
    </source>
</evidence>
<dbReference type="Gene3D" id="1.10.1450.10">
    <property type="entry name" value="Tetraspanin"/>
    <property type="match status" value="1"/>
</dbReference>
<feature type="transmembrane region" description="Helical" evidence="7">
    <location>
        <begin position="212"/>
        <end position="231"/>
    </location>
</feature>
<evidence type="ECO:0000256" key="7">
    <source>
        <dbReference type="RuleBase" id="RU361218"/>
    </source>
</evidence>
<feature type="transmembrane region" description="Helical" evidence="7">
    <location>
        <begin position="90"/>
        <end position="109"/>
    </location>
</feature>
<dbReference type="GO" id="GO:0005886">
    <property type="term" value="C:plasma membrane"/>
    <property type="evidence" value="ECO:0007669"/>
    <property type="project" value="TreeGrafter"/>
</dbReference>
<protein>
    <recommendedName>
        <fullName evidence="7">Tetraspanin</fullName>
    </recommendedName>
</protein>
<organism evidence="8 9">
    <name type="scientific">Brassicogethes aeneus</name>
    <name type="common">Rape pollen beetle</name>
    <name type="synonym">Meligethes aeneus</name>
    <dbReference type="NCBI Taxonomy" id="1431903"/>
    <lineage>
        <taxon>Eukaryota</taxon>
        <taxon>Metazoa</taxon>
        <taxon>Ecdysozoa</taxon>
        <taxon>Arthropoda</taxon>
        <taxon>Hexapoda</taxon>
        <taxon>Insecta</taxon>
        <taxon>Pterygota</taxon>
        <taxon>Neoptera</taxon>
        <taxon>Endopterygota</taxon>
        <taxon>Coleoptera</taxon>
        <taxon>Polyphaga</taxon>
        <taxon>Cucujiformia</taxon>
        <taxon>Nitidulidae</taxon>
        <taxon>Meligethinae</taxon>
        <taxon>Brassicogethes</taxon>
    </lineage>
</organism>
<accession>A0A9P0FI05</accession>
<dbReference type="Pfam" id="PF00335">
    <property type="entry name" value="Tetraspanin"/>
    <property type="match status" value="1"/>
</dbReference>
<dbReference type="InterPro" id="IPR008952">
    <property type="entry name" value="Tetraspanin_EC2_sf"/>
</dbReference>
<gene>
    <name evidence="8" type="ORF">MELIAE_LOCUS6020</name>
</gene>
<proteinExistence type="inferred from homology"/>
<dbReference type="PANTHER" id="PTHR19282:SF456">
    <property type="entry name" value="CD63 MOLECULE"/>
    <property type="match status" value="1"/>
</dbReference>
<dbReference type="InterPro" id="IPR000301">
    <property type="entry name" value="Tetraspanin_animals"/>
</dbReference>
<keyword evidence="3 7" id="KW-0812">Transmembrane</keyword>
<reference evidence="8" key="1">
    <citation type="submission" date="2021-12" db="EMBL/GenBank/DDBJ databases">
        <authorList>
            <person name="King R."/>
        </authorList>
    </citation>
    <scope>NUCLEOTIDE SEQUENCE</scope>
</reference>
<dbReference type="EMBL" id="OV121135">
    <property type="protein sequence ID" value="CAH0554427.1"/>
    <property type="molecule type" value="Genomic_DNA"/>
</dbReference>
<dbReference type="InterPro" id="IPR018499">
    <property type="entry name" value="Tetraspanin/Peripherin"/>
</dbReference>
<dbReference type="Proteomes" id="UP001154078">
    <property type="component" value="Chromosome 4"/>
</dbReference>
<comment type="subcellular location">
    <subcellularLocation>
        <location evidence="1 7">Membrane</location>
        <topology evidence="1 7">Multi-pass membrane protein</topology>
    </subcellularLocation>
</comment>
<dbReference type="OrthoDB" id="10033535at2759"/>
<evidence type="ECO:0000256" key="6">
    <source>
        <dbReference type="PIRSR" id="PIRSR002419-1"/>
    </source>
</evidence>
<keyword evidence="6" id="KW-1015">Disulfide bond</keyword>
<feature type="disulfide bond" evidence="6">
    <location>
        <begin position="150"/>
        <end position="172"/>
    </location>
</feature>
<evidence type="ECO:0000313" key="9">
    <source>
        <dbReference type="Proteomes" id="UP001154078"/>
    </source>
</evidence>
<evidence type="ECO:0000256" key="4">
    <source>
        <dbReference type="ARBA" id="ARBA00022989"/>
    </source>
</evidence>
<keyword evidence="9" id="KW-1185">Reference proteome</keyword>
<evidence type="ECO:0000256" key="2">
    <source>
        <dbReference type="ARBA" id="ARBA00006840"/>
    </source>
</evidence>